<accession>A0A5S3XKC6</accession>
<reference evidence="2" key="3">
    <citation type="submission" date="2019-09" db="EMBL/GenBank/DDBJ databases">
        <title>Co-occurence of chitin degradation, pigmentation and bioactivity in marine Pseudoalteromonas.</title>
        <authorList>
            <person name="Sonnenschein E.C."/>
            <person name="Bech P.K."/>
        </authorList>
    </citation>
    <scope>NUCLEOTIDE SEQUENCE</scope>
    <source>
        <strain evidence="2">S2231</strain>
    </source>
</reference>
<dbReference type="EMBL" id="PNCL01000105">
    <property type="protein sequence ID" value="TMP55147.1"/>
    <property type="molecule type" value="Genomic_DNA"/>
</dbReference>
<reference evidence="3 4" key="2">
    <citation type="submission" date="2019-06" db="EMBL/GenBank/DDBJ databases">
        <title>Co-occurence of chitin degradation, pigmentation and bioactivity in marine Pseudoalteromonas.</title>
        <authorList>
            <person name="Sonnenschein E.C."/>
            <person name="Bech P.K."/>
        </authorList>
    </citation>
    <scope>NUCLEOTIDE SEQUENCE [LARGE SCALE GENOMIC DNA]</scope>
    <source>
        <strain evidence="4">S2231</strain>
        <strain evidence="1 3">S2233</strain>
    </source>
</reference>
<proteinExistence type="predicted"/>
<dbReference type="Proteomes" id="UP000307706">
    <property type="component" value="Unassembled WGS sequence"/>
</dbReference>
<reference evidence="2 4" key="1">
    <citation type="submission" date="2017-12" db="EMBL/GenBank/DDBJ databases">
        <authorList>
            <person name="Paulsen S."/>
            <person name="Gram L.K."/>
        </authorList>
    </citation>
    <scope>NUCLEOTIDE SEQUENCE [LARGE SCALE GENOMIC DNA]</scope>
    <source>
        <strain evidence="2 4">S2231</strain>
        <strain evidence="1">S2233</strain>
    </source>
</reference>
<protein>
    <submittedName>
        <fullName evidence="2">Uncharacterized protein</fullName>
    </submittedName>
</protein>
<gene>
    <name evidence="2" type="ORF">CWB96_17815</name>
    <name evidence="1" type="ORF">CWB97_12165</name>
</gene>
<sequence>MVWFRWALTFVRETKVGLFGLGAVICMGPDLRQGDEVGLLGLGAVTYMGPDLRQGDEVGLLGLGGLV</sequence>
<name>A0A5S3XKC6_9GAMM</name>
<evidence type="ECO:0000313" key="1">
    <source>
        <dbReference type="EMBL" id="TMP42273.1"/>
    </source>
</evidence>
<evidence type="ECO:0000313" key="3">
    <source>
        <dbReference type="Proteomes" id="UP000305730"/>
    </source>
</evidence>
<evidence type="ECO:0000313" key="4">
    <source>
        <dbReference type="Proteomes" id="UP000307706"/>
    </source>
</evidence>
<organism evidence="2 4">
    <name type="scientific">Pseudoalteromonas citrea</name>
    <dbReference type="NCBI Taxonomy" id="43655"/>
    <lineage>
        <taxon>Bacteria</taxon>
        <taxon>Pseudomonadati</taxon>
        <taxon>Pseudomonadota</taxon>
        <taxon>Gammaproteobacteria</taxon>
        <taxon>Alteromonadales</taxon>
        <taxon>Pseudoalteromonadaceae</taxon>
        <taxon>Pseudoalteromonas</taxon>
    </lineage>
</organism>
<keyword evidence="3" id="KW-1185">Reference proteome</keyword>
<evidence type="ECO:0000313" key="2">
    <source>
        <dbReference type="EMBL" id="TMP55147.1"/>
    </source>
</evidence>
<comment type="caution">
    <text evidence="2">The sequence shown here is derived from an EMBL/GenBank/DDBJ whole genome shotgun (WGS) entry which is preliminary data.</text>
</comment>
<dbReference type="AlphaFoldDB" id="A0A5S3XKC6"/>
<dbReference type="Proteomes" id="UP000305730">
    <property type="component" value="Unassembled WGS sequence"/>
</dbReference>
<dbReference type="EMBL" id="PNCK01000041">
    <property type="protein sequence ID" value="TMP42273.1"/>
    <property type="molecule type" value="Genomic_DNA"/>
</dbReference>